<feature type="transmembrane region" description="Helical" evidence="1">
    <location>
        <begin position="58"/>
        <end position="84"/>
    </location>
</feature>
<comment type="caution">
    <text evidence="2">The sequence shown here is derived from an EMBL/GenBank/DDBJ whole genome shotgun (WGS) entry which is preliminary data.</text>
</comment>
<dbReference type="Proteomes" id="UP001295462">
    <property type="component" value="Unassembled WGS sequence"/>
</dbReference>
<reference evidence="2" key="1">
    <citation type="submission" date="2022-01" db="EMBL/GenBank/DDBJ databases">
        <authorList>
            <person name="Lagorce A."/>
        </authorList>
    </citation>
    <scope>NUCLEOTIDE SEQUENCE</scope>
    <source>
        <strain evidence="2">Th15_F1_A12</strain>
    </source>
</reference>
<feature type="transmembrane region" description="Helical" evidence="1">
    <location>
        <begin position="26"/>
        <end position="46"/>
    </location>
</feature>
<dbReference type="RefSeq" id="WP_409929473.1">
    <property type="nucleotide sequence ID" value="NZ_CAKMUD010000086.1"/>
</dbReference>
<sequence length="106" mass="11769">MSYSSLKEKYLIAFHFRKMPAKERIAIFYGAIGVGLQAASLFLSGLSNLVKLESFGTLSSVFSCVSGIFLFLMSLVIIEAVLIARNRHDKRLKRKSYSSKQSPGSD</sequence>
<keyword evidence="1" id="KW-0812">Transmembrane</keyword>
<dbReference type="EMBL" id="CAKMUD010000086">
    <property type="protein sequence ID" value="CAH1597570.1"/>
    <property type="molecule type" value="Genomic_DNA"/>
</dbReference>
<keyword evidence="1" id="KW-1133">Transmembrane helix</keyword>
<protein>
    <submittedName>
        <fullName evidence="2">Uncharacterized protein</fullName>
    </submittedName>
</protein>
<proteinExistence type="predicted"/>
<keyword evidence="1" id="KW-0472">Membrane</keyword>
<name>A0AAU9QSR9_9VIBR</name>
<gene>
    <name evidence="2" type="ORF">THF1A12_320103</name>
</gene>
<accession>A0AAU9QSR9</accession>
<evidence type="ECO:0000313" key="3">
    <source>
        <dbReference type="Proteomes" id="UP001295462"/>
    </source>
</evidence>
<organism evidence="2 3">
    <name type="scientific">Vibrio jasicida</name>
    <dbReference type="NCBI Taxonomy" id="766224"/>
    <lineage>
        <taxon>Bacteria</taxon>
        <taxon>Pseudomonadati</taxon>
        <taxon>Pseudomonadota</taxon>
        <taxon>Gammaproteobacteria</taxon>
        <taxon>Vibrionales</taxon>
        <taxon>Vibrionaceae</taxon>
        <taxon>Vibrio</taxon>
    </lineage>
</organism>
<dbReference type="AlphaFoldDB" id="A0AAU9QSR9"/>
<evidence type="ECO:0000256" key="1">
    <source>
        <dbReference type="SAM" id="Phobius"/>
    </source>
</evidence>
<evidence type="ECO:0000313" key="2">
    <source>
        <dbReference type="EMBL" id="CAH1597570.1"/>
    </source>
</evidence>